<dbReference type="Pfam" id="PF12787">
    <property type="entry name" value="EcsC"/>
    <property type="match status" value="1"/>
</dbReference>
<dbReference type="PANTHER" id="PTHR41260:SF1">
    <property type="entry name" value="PROTEIN ECSC"/>
    <property type="match status" value="1"/>
</dbReference>
<gene>
    <name evidence="1" type="ORF">AHA02nite_16850</name>
</gene>
<protein>
    <recommendedName>
        <fullName evidence="3">ABC transporter substrate-binding protein</fullName>
    </recommendedName>
</protein>
<proteinExistence type="predicted"/>
<reference evidence="1 2" key="1">
    <citation type="submission" date="2019-07" db="EMBL/GenBank/DDBJ databases">
        <title>Whole genome shotgun sequence of Alkalibacillus haloalkaliphilus NBRC 103110.</title>
        <authorList>
            <person name="Hosoyama A."/>
            <person name="Uohara A."/>
            <person name="Ohji S."/>
            <person name="Ichikawa N."/>
        </authorList>
    </citation>
    <scope>NUCLEOTIDE SEQUENCE [LARGE SCALE GENOMIC DNA]</scope>
    <source>
        <strain evidence="1 2">NBRC 103110</strain>
    </source>
</reference>
<evidence type="ECO:0000313" key="2">
    <source>
        <dbReference type="Proteomes" id="UP000321440"/>
    </source>
</evidence>
<comment type="caution">
    <text evidence="1">The sequence shown here is derived from an EMBL/GenBank/DDBJ whole genome shotgun (WGS) entry which is preliminary data.</text>
</comment>
<evidence type="ECO:0000313" key="1">
    <source>
        <dbReference type="EMBL" id="GEN45909.1"/>
    </source>
</evidence>
<dbReference type="PANTHER" id="PTHR41260">
    <property type="entry name" value="PROTEIN ECSC"/>
    <property type="match status" value="1"/>
</dbReference>
<name>A0A511W484_9BACI</name>
<dbReference type="OrthoDB" id="2040879at2"/>
<sequence>MGEERVLKEIERWEREVSSYVSNDFEKVYELWVQDQFNKLPKPVQRKFFESIDQWLLYTYTFLQGTNAQAEAYNRILQVGRTYDEDIQQIEDLRKLSIEKLTYLSDQQVARNRVYSFVQGGATGAGGWLLLGVDLPMMIGLNLRTVQLVGTSYGYNMHNPIEMVVALKVLHAGALPKRLQYEAWEELKGDIEQYDRLMSQEKQLTNSSWIEQPLRNVFKTIAILMFRKKLFQGVPLISVGIGATVNYKTAKSVSDFAKRFYQYRAIQERHH</sequence>
<dbReference type="InterPro" id="IPR024787">
    <property type="entry name" value="EcsC"/>
</dbReference>
<evidence type="ECO:0008006" key="3">
    <source>
        <dbReference type="Google" id="ProtNLM"/>
    </source>
</evidence>
<organism evidence="1 2">
    <name type="scientific">Alkalibacillus haloalkaliphilus</name>
    <dbReference type="NCBI Taxonomy" id="94136"/>
    <lineage>
        <taxon>Bacteria</taxon>
        <taxon>Bacillati</taxon>
        <taxon>Bacillota</taxon>
        <taxon>Bacilli</taxon>
        <taxon>Bacillales</taxon>
        <taxon>Bacillaceae</taxon>
        <taxon>Alkalibacillus</taxon>
    </lineage>
</organism>
<dbReference type="AlphaFoldDB" id="A0A511W484"/>
<dbReference type="RefSeq" id="WP_146816251.1">
    <property type="nucleotide sequence ID" value="NZ_BJYA01000011.1"/>
</dbReference>
<accession>A0A511W484</accession>
<keyword evidence="2" id="KW-1185">Reference proteome</keyword>
<dbReference type="Proteomes" id="UP000321440">
    <property type="component" value="Unassembled WGS sequence"/>
</dbReference>
<dbReference type="EMBL" id="BJYA01000011">
    <property type="protein sequence ID" value="GEN45909.1"/>
    <property type="molecule type" value="Genomic_DNA"/>
</dbReference>